<sequence>MVSAPPSRDGSRYGTCTCTWCSPSATGVDTRPQPAGTPRPSISSTGVKRPSRKAGGAYRRVTAMVAPPSPRAGSSGGKPGEEGRYGGARMATLQDKPASPLLVSTMEIDQG</sequence>
<gene>
    <name evidence="2" type="ORF">Apa02nite_092900</name>
</gene>
<accession>A0ABQ4BRB3</accession>
<dbReference type="EMBL" id="BOMS01000166">
    <property type="protein sequence ID" value="GIE73182.1"/>
    <property type="molecule type" value="Genomic_DNA"/>
</dbReference>
<evidence type="ECO:0000313" key="2">
    <source>
        <dbReference type="EMBL" id="GIE73182.1"/>
    </source>
</evidence>
<protein>
    <submittedName>
        <fullName evidence="2">Uncharacterized protein</fullName>
    </submittedName>
</protein>
<name>A0ABQ4BRB3_9ACTN</name>
<comment type="caution">
    <text evidence="2">The sequence shown here is derived from an EMBL/GenBank/DDBJ whole genome shotgun (WGS) entry which is preliminary data.</text>
</comment>
<organism evidence="2 3">
    <name type="scientific">Actinoplanes palleronii</name>
    <dbReference type="NCBI Taxonomy" id="113570"/>
    <lineage>
        <taxon>Bacteria</taxon>
        <taxon>Bacillati</taxon>
        <taxon>Actinomycetota</taxon>
        <taxon>Actinomycetes</taxon>
        <taxon>Micromonosporales</taxon>
        <taxon>Micromonosporaceae</taxon>
        <taxon>Actinoplanes</taxon>
    </lineage>
</organism>
<dbReference type="Proteomes" id="UP000624709">
    <property type="component" value="Unassembled WGS sequence"/>
</dbReference>
<reference evidence="2 3" key="1">
    <citation type="submission" date="2021-01" db="EMBL/GenBank/DDBJ databases">
        <title>Whole genome shotgun sequence of Actinoplanes palleronii NBRC 14916.</title>
        <authorList>
            <person name="Komaki H."/>
            <person name="Tamura T."/>
        </authorList>
    </citation>
    <scope>NUCLEOTIDE SEQUENCE [LARGE SCALE GENOMIC DNA]</scope>
    <source>
        <strain evidence="2 3">NBRC 14916</strain>
    </source>
</reference>
<feature type="region of interest" description="Disordered" evidence="1">
    <location>
        <begin position="23"/>
        <end position="111"/>
    </location>
</feature>
<keyword evidence="3" id="KW-1185">Reference proteome</keyword>
<evidence type="ECO:0000256" key="1">
    <source>
        <dbReference type="SAM" id="MobiDB-lite"/>
    </source>
</evidence>
<evidence type="ECO:0000313" key="3">
    <source>
        <dbReference type="Proteomes" id="UP000624709"/>
    </source>
</evidence>
<proteinExistence type="predicted"/>